<gene>
    <name evidence="1" type="ORF">JL09_g5922</name>
</gene>
<protein>
    <submittedName>
        <fullName evidence="1">Uncharacterized protein</fullName>
    </submittedName>
</protein>
<sequence>RTPNCGFHFIQTSHATMPKLQQSLPASLQWCNAFSNNDALVLPQ</sequence>
<evidence type="ECO:0000313" key="2">
    <source>
        <dbReference type="Proteomes" id="UP000029867"/>
    </source>
</evidence>
<organism evidence="1 2">
    <name type="scientific">Pichia kudriavzevii</name>
    <name type="common">Yeast</name>
    <name type="synonym">Issatchenkia orientalis</name>
    <dbReference type="NCBI Taxonomy" id="4909"/>
    <lineage>
        <taxon>Eukaryota</taxon>
        <taxon>Fungi</taxon>
        <taxon>Dikarya</taxon>
        <taxon>Ascomycota</taxon>
        <taxon>Saccharomycotina</taxon>
        <taxon>Pichiomycetes</taxon>
        <taxon>Pichiales</taxon>
        <taxon>Pichiaceae</taxon>
        <taxon>Pichia</taxon>
    </lineage>
</organism>
<dbReference type="EMBL" id="JQFK01001143">
    <property type="protein sequence ID" value="KGK34929.1"/>
    <property type="molecule type" value="Genomic_DNA"/>
</dbReference>
<feature type="non-terminal residue" evidence="1">
    <location>
        <position position="1"/>
    </location>
</feature>
<dbReference type="AlphaFoldDB" id="A0A099NSE5"/>
<dbReference type="Proteomes" id="UP000029867">
    <property type="component" value="Unassembled WGS sequence"/>
</dbReference>
<reference evidence="2" key="1">
    <citation type="journal article" date="2014" name="Microb. Cell Fact.">
        <title>Exploiting Issatchenkia orientalis SD108 for succinic acid production.</title>
        <authorList>
            <person name="Xiao H."/>
            <person name="Shao Z."/>
            <person name="Jiang Y."/>
            <person name="Dole S."/>
            <person name="Zhao H."/>
        </authorList>
    </citation>
    <scope>NUCLEOTIDE SEQUENCE [LARGE SCALE GENOMIC DNA]</scope>
    <source>
        <strain evidence="2">SD108</strain>
    </source>
</reference>
<name>A0A099NSE5_PICKU</name>
<dbReference type="HOGENOM" id="CLU_3227237_0_0_1"/>
<comment type="caution">
    <text evidence="1">The sequence shown here is derived from an EMBL/GenBank/DDBJ whole genome shotgun (WGS) entry which is preliminary data.</text>
</comment>
<proteinExistence type="predicted"/>
<accession>A0A099NSE5</accession>
<evidence type="ECO:0000313" key="1">
    <source>
        <dbReference type="EMBL" id="KGK34929.1"/>
    </source>
</evidence>